<dbReference type="Proteomes" id="UP000515163">
    <property type="component" value="Unplaced"/>
</dbReference>
<dbReference type="GeneID" id="116295605"/>
<gene>
    <name evidence="5" type="primary">LOC116295605</name>
</gene>
<proteinExistence type="predicted"/>
<comment type="subcellular location">
    <subcellularLocation>
        <location evidence="1">Nucleus</location>
    </subcellularLocation>
</comment>
<dbReference type="OrthoDB" id="5946144at2759"/>
<reference evidence="5" key="1">
    <citation type="submission" date="2025-08" db="UniProtKB">
        <authorList>
            <consortium name="RefSeq"/>
        </authorList>
    </citation>
    <scope>IDENTIFICATION</scope>
    <source>
        <tissue evidence="5">Tentacle</tissue>
    </source>
</reference>
<protein>
    <submittedName>
        <fullName evidence="5">Uncharacterized protein LOC116295605</fullName>
    </submittedName>
</protein>
<feature type="domain" description="Chromo" evidence="3">
    <location>
        <begin position="42"/>
        <end position="80"/>
    </location>
</feature>
<evidence type="ECO:0000259" key="3">
    <source>
        <dbReference type="PROSITE" id="PS50013"/>
    </source>
</evidence>
<evidence type="ECO:0000256" key="2">
    <source>
        <dbReference type="ARBA" id="ARBA00023242"/>
    </source>
</evidence>
<evidence type="ECO:0000256" key="1">
    <source>
        <dbReference type="ARBA" id="ARBA00004123"/>
    </source>
</evidence>
<dbReference type="InterPro" id="IPR023779">
    <property type="entry name" value="Chromodomain_CS"/>
</dbReference>
<keyword evidence="2" id="KW-0539">Nucleus</keyword>
<keyword evidence="4" id="KW-1185">Reference proteome</keyword>
<dbReference type="SMART" id="SM00298">
    <property type="entry name" value="CHROMO"/>
    <property type="match status" value="1"/>
</dbReference>
<dbReference type="InterPro" id="IPR000953">
    <property type="entry name" value="Chromo/chromo_shadow_dom"/>
</dbReference>
<dbReference type="SUPFAM" id="SSF54160">
    <property type="entry name" value="Chromo domain-like"/>
    <property type="match status" value="1"/>
</dbReference>
<name>A0A6P8I361_ACTTE</name>
<dbReference type="Gene3D" id="2.40.50.40">
    <property type="match status" value="1"/>
</dbReference>
<dbReference type="AlphaFoldDB" id="A0A6P8I361"/>
<dbReference type="PROSITE" id="PS50013">
    <property type="entry name" value="CHROMO_2"/>
    <property type="match status" value="1"/>
</dbReference>
<dbReference type="InterPro" id="IPR016197">
    <property type="entry name" value="Chromo-like_dom_sf"/>
</dbReference>
<dbReference type="GO" id="GO:0005634">
    <property type="term" value="C:nucleus"/>
    <property type="evidence" value="ECO:0007669"/>
    <property type="project" value="UniProtKB-SubCell"/>
</dbReference>
<accession>A0A6P8I361</accession>
<dbReference type="KEGG" id="aten:116295605"/>
<dbReference type="Pfam" id="PF00385">
    <property type="entry name" value="Chromo"/>
    <property type="match status" value="1"/>
</dbReference>
<dbReference type="RefSeq" id="XP_031559337.1">
    <property type="nucleotide sequence ID" value="XM_031703477.1"/>
</dbReference>
<dbReference type="PROSITE" id="PS00598">
    <property type="entry name" value="CHROMO_1"/>
    <property type="match status" value="1"/>
</dbReference>
<evidence type="ECO:0000313" key="5">
    <source>
        <dbReference type="RefSeq" id="XP_031559337.1"/>
    </source>
</evidence>
<dbReference type="InterPro" id="IPR023780">
    <property type="entry name" value="Chromo_domain"/>
</dbReference>
<sequence length="228" mass="26668">MAERSHRSTDRVDYKALNTLSTVDLDLSLKGKKKYSRGSKIYLVERLISRRKANKEELEYLVKWKDWPLWSCTWEPSCHLNDHLIRTYDNPVITRERIQHGAALFLEAVLTILKSNAVKVSYSAEIRLDHDIVRYVFRGKGKQAADGVCMLYDKYDFIRFDLPEYWYYYLHELGQGIAIDFPIKLKTVLSFVKKRYLISNGQLKLAPNSPIEKVIIFVNRRACGCNNI</sequence>
<dbReference type="InParanoid" id="A0A6P8I361"/>
<evidence type="ECO:0000313" key="4">
    <source>
        <dbReference type="Proteomes" id="UP000515163"/>
    </source>
</evidence>
<organism evidence="4 5">
    <name type="scientific">Actinia tenebrosa</name>
    <name type="common">Australian red waratah sea anemone</name>
    <dbReference type="NCBI Taxonomy" id="6105"/>
    <lineage>
        <taxon>Eukaryota</taxon>
        <taxon>Metazoa</taxon>
        <taxon>Cnidaria</taxon>
        <taxon>Anthozoa</taxon>
        <taxon>Hexacorallia</taxon>
        <taxon>Actiniaria</taxon>
        <taxon>Actiniidae</taxon>
        <taxon>Actinia</taxon>
    </lineage>
</organism>